<evidence type="ECO:0000259" key="1">
    <source>
        <dbReference type="Pfam" id="PF12680"/>
    </source>
</evidence>
<dbReference type="Gene3D" id="3.10.450.50">
    <property type="match status" value="1"/>
</dbReference>
<sequence>MSIVRNTASLRKIAGAFIAATNACDVDAVLTLFASDAVIDDPSTGHRFDGHAGIRAYIGQFFVGYHTVTRLISLENLSTGLVRARVDFTGDFGHEIGLLDISVDAAGTIVRIDASLE</sequence>
<dbReference type="Pfam" id="PF12680">
    <property type="entry name" value="SnoaL_2"/>
    <property type="match status" value="1"/>
</dbReference>
<dbReference type="EMBL" id="VVIW01000002">
    <property type="protein sequence ID" value="NHZ39396.1"/>
    <property type="molecule type" value="Genomic_DNA"/>
</dbReference>
<organism evidence="2 3">
    <name type="scientific">Massilia aquatica</name>
    <dbReference type="NCBI Taxonomy" id="2609000"/>
    <lineage>
        <taxon>Bacteria</taxon>
        <taxon>Pseudomonadati</taxon>
        <taxon>Pseudomonadota</taxon>
        <taxon>Betaproteobacteria</taxon>
        <taxon>Burkholderiales</taxon>
        <taxon>Oxalobacteraceae</taxon>
        <taxon>Telluria group</taxon>
        <taxon>Massilia</taxon>
    </lineage>
</organism>
<dbReference type="InterPro" id="IPR037401">
    <property type="entry name" value="SnoaL-like"/>
</dbReference>
<dbReference type="InterPro" id="IPR032710">
    <property type="entry name" value="NTF2-like_dom_sf"/>
</dbReference>
<proteinExistence type="predicted"/>
<reference evidence="2 3" key="1">
    <citation type="submission" date="2019-09" db="EMBL/GenBank/DDBJ databases">
        <title>Taxonomy of Antarctic Massilia spp.: description of Massilia rubra sp. nov., Massilia aquatica sp. nov., Massilia mucilaginosa sp. nov., Massilia frigida sp. nov. isolated from streams, lakes and regoliths.</title>
        <authorList>
            <person name="Holochova P."/>
            <person name="Sedlacek I."/>
            <person name="Kralova S."/>
            <person name="Maslanova I."/>
            <person name="Busse H.-J."/>
            <person name="Stankova E."/>
            <person name="Vrbovska V."/>
            <person name="Kovarovic V."/>
            <person name="Bartak M."/>
            <person name="Svec P."/>
            <person name="Pantucek R."/>
        </authorList>
    </citation>
    <scope>NUCLEOTIDE SEQUENCE [LARGE SCALE GENOMIC DNA]</scope>
    <source>
        <strain evidence="2 3">CCM 8693</strain>
    </source>
</reference>
<comment type="caution">
    <text evidence="2">The sequence shown here is derived from an EMBL/GenBank/DDBJ whole genome shotgun (WGS) entry which is preliminary data.</text>
</comment>
<name>A0ABX0MBA3_9BURK</name>
<keyword evidence="3" id="KW-1185">Reference proteome</keyword>
<dbReference type="SUPFAM" id="SSF54427">
    <property type="entry name" value="NTF2-like"/>
    <property type="match status" value="1"/>
</dbReference>
<evidence type="ECO:0000313" key="2">
    <source>
        <dbReference type="EMBL" id="NHZ39396.1"/>
    </source>
</evidence>
<gene>
    <name evidence="2" type="ORF">F1609_04330</name>
</gene>
<dbReference type="RefSeq" id="WP_167075051.1">
    <property type="nucleotide sequence ID" value="NZ_VVIW01000002.1"/>
</dbReference>
<accession>A0ABX0MBA3</accession>
<feature type="domain" description="SnoaL-like" evidence="1">
    <location>
        <begin position="16"/>
        <end position="89"/>
    </location>
</feature>
<protein>
    <submittedName>
        <fullName evidence="2">Nuclear transport factor 2 family protein</fullName>
    </submittedName>
</protein>
<dbReference type="Proteomes" id="UP000819052">
    <property type="component" value="Unassembled WGS sequence"/>
</dbReference>
<evidence type="ECO:0000313" key="3">
    <source>
        <dbReference type="Proteomes" id="UP000819052"/>
    </source>
</evidence>